<dbReference type="InterPro" id="IPR017871">
    <property type="entry name" value="ABC_transporter-like_CS"/>
</dbReference>
<feature type="transmembrane region" description="Helical" evidence="10">
    <location>
        <begin position="406"/>
        <end position="429"/>
    </location>
</feature>
<dbReference type="GO" id="GO:0005886">
    <property type="term" value="C:plasma membrane"/>
    <property type="evidence" value="ECO:0007669"/>
    <property type="project" value="UniProtKB-ARBA"/>
</dbReference>
<dbReference type="GO" id="GO:0005524">
    <property type="term" value="F:ATP binding"/>
    <property type="evidence" value="ECO:0007669"/>
    <property type="project" value="UniProtKB-KW"/>
</dbReference>
<feature type="transmembrane region" description="Helical" evidence="10">
    <location>
        <begin position="1102"/>
        <end position="1122"/>
    </location>
</feature>
<feature type="transmembrane region" description="Helical" evidence="10">
    <location>
        <begin position="224"/>
        <end position="243"/>
    </location>
</feature>
<feature type="transmembrane region" description="Helical" evidence="10">
    <location>
        <begin position="263"/>
        <end position="288"/>
    </location>
</feature>
<keyword evidence="3" id="KW-0813">Transport</keyword>
<reference evidence="12" key="2">
    <citation type="submission" date="2020-05" db="EMBL/GenBank/DDBJ databases">
        <authorList>
            <person name="Kang H.-M."/>
            <person name="Kim M.-S."/>
            <person name="Lee J.-S."/>
        </authorList>
    </citation>
    <scope>NUCLEOTIDE SEQUENCE</scope>
</reference>
<dbReference type="Pfam" id="PF12698">
    <property type="entry name" value="ABC2_membrane_3"/>
    <property type="match status" value="2"/>
</dbReference>
<feature type="transmembrane region" description="Helical" evidence="10">
    <location>
        <begin position="362"/>
        <end position="386"/>
    </location>
</feature>
<keyword evidence="6" id="KW-0547">Nucleotide-binding</keyword>
<name>A0A7H9SL39_BRAPC</name>
<evidence type="ECO:0000259" key="11">
    <source>
        <dbReference type="PROSITE" id="PS50893"/>
    </source>
</evidence>
<dbReference type="InterPro" id="IPR026082">
    <property type="entry name" value="ABCA"/>
</dbReference>
<evidence type="ECO:0000256" key="10">
    <source>
        <dbReference type="SAM" id="Phobius"/>
    </source>
</evidence>
<feature type="transmembrane region" description="Helical" evidence="10">
    <location>
        <begin position="1134"/>
        <end position="1153"/>
    </location>
</feature>
<dbReference type="Pfam" id="PF00005">
    <property type="entry name" value="ABC_tran"/>
    <property type="match status" value="2"/>
</dbReference>
<evidence type="ECO:0000313" key="12">
    <source>
        <dbReference type="EMBL" id="QNH67924.1"/>
    </source>
</evidence>
<keyword evidence="5" id="KW-0677">Repeat</keyword>
<dbReference type="InterPro" id="IPR003439">
    <property type="entry name" value="ABC_transporter-like_ATP-bd"/>
</dbReference>
<dbReference type="InterPro" id="IPR013525">
    <property type="entry name" value="ABC2_TM"/>
</dbReference>
<dbReference type="CDD" id="cd03263">
    <property type="entry name" value="ABC_subfamily_A"/>
    <property type="match status" value="2"/>
</dbReference>
<dbReference type="PROSITE" id="PS50893">
    <property type="entry name" value="ABC_TRANSPORTER_2"/>
    <property type="match status" value="2"/>
</dbReference>
<comment type="similarity">
    <text evidence="2">Belongs to the ABC transporter superfamily. ABCA family.</text>
</comment>
<sequence>MNLIQLKGIFKRNVKLRIRNKLQVTFEIYQKVIIVAVLIAYNFLFVSEKFSPEIYNAEILDGKYKSIDLFINPDNEQTRQLGKLIQTHFYFLKIEYFNNSNDMIRFYESRNGSSIEFIKETFGLEFLNFPNNYKFYHKYDPLLFSQNKIQLFTNGNECRNESLLYNLCGGNKLLYNGFAYLQYVLDKSINQLNESNSTYPKIMVQNMPKDSYVKEQTIYDGIKSYYFTLIYVYSLTSFVINVVAEKEKKNKEHLKLMGLSESIFWISWILTYLIQFTVFNFFLAILLYGIQFFKSFSMTLAFYAIIECYSIVSIVFGCWMSTYFQKSKTAGSAVASLYTFMSLFYLVVFLPRIFNVDLPLWIQWLISFIFPCAFSLAIDQTLFIQANYGSYFSADLFANPARPNSLSILSCLLMLIADGIIYFLLTIYFDNVIQGEYGRAKSPIFFLKPSFWFNQKRIEDKTKLTEVNVRQQDCEPVNDEFKNKIALKIKNLVKKFKNEKGIEYNAIDDLDLTVYSGQITAILGHNGAGKTTLFNILTGLIKPDSGSASFYDYNVFSDSDLLHIRKMSGVCLQQDVLYDLLDCYEHLELYAYLKNVPRKQIKDKIEEILNKVGLTDCTKSRALQLSGGQKRKLGIAIALIGDPKILILDEPTSGMDPNSRRDIWSLLQSLRQDRIILLSTHFMDEADILADRKAVISKGKLKCVGSSLYLKNRFGLGYHLKLIGSHNFDHEPSPISSLVRKHVPNAELEQISGKEVSYTLPIDSVERFQSLFKDIELNSGPVGIENVAISMTTLEEVFLKLADEVQDAQQEIDIKSLNSDQKTSVKTKTKNLSNFRLNFLKWIPINFYGILKLRYLMALRNKMTLIYRFITPLLAIIISILLPKFISSINDLNPDKIPKVNLAINEYATEKNPFLIVNKSNVDYLVQNLIVNNQLNPQPIKFTEFETNISSTTHAGLIYQKSLDDLILYYNDSAVFSVPYLMNTFSNLNSRLNGLSLINASLTSWPQVKSEDVSFFDPSSFTTLIILGISLIFPLVSFAAEIVQDRELRCKSQLRLNGCGFWNYWVPTLIAFLIQSSFLPIILFFFIYAIPPLNIPGFMTGGAVFSIFLATIIYIPCSLLVIMSMSFMFSKKETALSVLTTIVSLLFTIPYLVTNLSQLKSINLSNTLHLVFTIIDPIYGFVGTYSRIAQVYNYQKSLDIISNKEFTGVPFELYFEFELFRIPLSLMFGILNIFLYGFLIYVIETKKQGVGLFDRWLKKNTLKQNVDKIQTEDLDVSKERSRVSESRTEDSPLVLDEVRKEFGTNFSASKVMKKNNHKRNEKKTAVRNLSIGFRHGEIFGLLGTNGAGKTTTINMICAELKPDAGSIKIKNQPFDLKNLELFCQNIAVCPQHNPFWEELTLIDHLQIYGSLKKIPDEEIMSLSYKFMEMLGITEHGDKKVKKLSGGTKRKLAYAITLFGNPEITLLDEPSTGLDPQSKRRFWNVISETLISANKSAILTTHSMEEAEALCQRIGIMVNGELKCLGSSQYLKEKFGSGYILETKCNQFKKQEFDQKILSIFQGQAVCSENFSNYQVFTVPNDHVKSLANIFGELEEAKSLGLIFEYSFSQCTLEQVFIKFAKE</sequence>
<dbReference type="GO" id="GO:0140359">
    <property type="term" value="F:ABC-type transporter activity"/>
    <property type="evidence" value="ECO:0007669"/>
    <property type="project" value="InterPro"/>
</dbReference>
<keyword evidence="7 12" id="KW-0067">ATP-binding</keyword>
<feature type="transmembrane region" description="Helical" evidence="10">
    <location>
        <begin position="1064"/>
        <end position="1090"/>
    </location>
</feature>
<dbReference type="PROSITE" id="PS00211">
    <property type="entry name" value="ABC_TRANSPORTER_1"/>
    <property type="match status" value="1"/>
</dbReference>
<organism evidence="12">
    <name type="scientific">Brachionus plicatilis</name>
    <name type="common">Marine rotifer</name>
    <name type="synonym">Brachionus muelleri</name>
    <dbReference type="NCBI Taxonomy" id="10195"/>
    <lineage>
        <taxon>Eukaryota</taxon>
        <taxon>Metazoa</taxon>
        <taxon>Spiralia</taxon>
        <taxon>Gnathifera</taxon>
        <taxon>Rotifera</taxon>
        <taxon>Eurotatoria</taxon>
        <taxon>Monogononta</taxon>
        <taxon>Pseudotrocha</taxon>
        <taxon>Ploima</taxon>
        <taxon>Brachionidae</taxon>
        <taxon>Brachionus</taxon>
    </lineage>
</organism>
<protein>
    <submittedName>
        <fullName evidence="12">ATP-binding cassette transporter subfamily A member 5 X1</fullName>
    </submittedName>
</protein>
<feature type="transmembrane region" description="Helical" evidence="10">
    <location>
        <begin position="1222"/>
        <end position="1243"/>
    </location>
</feature>
<feature type="transmembrane region" description="Helical" evidence="10">
    <location>
        <begin position="300"/>
        <end position="324"/>
    </location>
</feature>
<evidence type="ECO:0000256" key="8">
    <source>
        <dbReference type="ARBA" id="ARBA00022989"/>
    </source>
</evidence>
<dbReference type="GO" id="GO:0016887">
    <property type="term" value="F:ATP hydrolysis activity"/>
    <property type="evidence" value="ECO:0007669"/>
    <property type="project" value="InterPro"/>
</dbReference>
<dbReference type="Gene3D" id="3.40.50.300">
    <property type="entry name" value="P-loop containing nucleotide triphosphate hydrolases"/>
    <property type="match status" value="2"/>
</dbReference>
<dbReference type="FunFam" id="3.40.50.300:FF:000335">
    <property type="entry name" value="ATP binding cassette subfamily A member 5"/>
    <property type="match status" value="1"/>
</dbReference>
<evidence type="ECO:0000256" key="4">
    <source>
        <dbReference type="ARBA" id="ARBA00022692"/>
    </source>
</evidence>
<evidence type="ECO:0000256" key="5">
    <source>
        <dbReference type="ARBA" id="ARBA00022737"/>
    </source>
</evidence>
<keyword evidence="9 10" id="KW-0472">Membrane</keyword>
<feature type="transmembrane region" description="Helical" evidence="10">
    <location>
        <begin position="865"/>
        <end position="886"/>
    </location>
</feature>
<evidence type="ECO:0000256" key="7">
    <source>
        <dbReference type="ARBA" id="ARBA00022840"/>
    </source>
</evidence>
<feature type="transmembrane region" description="Helical" evidence="10">
    <location>
        <begin position="28"/>
        <end position="46"/>
    </location>
</feature>
<dbReference type="PANTHER" id="PTHR19229:SF209">
    <property type="entry name" value="ATP-BINDING CASSETTE SUB-FAMILY A MEMBER 5 ISOFORM X1"/>
    <property type="match status" value="1"/>
</dbReference>
<dbReference type="InterPro" id="IPR003593">
    <property type="entry name" value="AAA+_ATPase"/>
</dbReference>
<evidence type="ECO:0000256" key="2">
    <source>
        <dbReference type="ARBA" id="ARBA00008869"/>
    </source>
</evidence>
<keyword evidence="8 10" id="KW-1133">Transmembrane helix</keyword>
<dbReference type="SMART" id="SM00382">
    <property type="entry name" value="AAA"/>
    <property type="match status" value="2"/>
</dbReference>
<dbReference type="FunFam" id="3.40.50.300:FF:000436">
    <property type="entry name" value="ATP binding cassette subfamily A member 9"/>
    <property type="match status" value="1"/>
</dbReference>
<dbReference type="GO" id="GO:0005319">
    <property type="term" value="F:lipid transporter activity"/>
    <property type="evidence" value="ECO:0007669"/>
    <property type="project" value="TreeGrafter"/>
</dbReference>
<feature type="domain" description="ABC transporter" evidence="11">
    <location>
        <begin position="487"/>
        <end position="723"/>
    </location>
</feature>
<evidence type="ECO:0000256" key="6">
    <source>
        <dbReference type="ARBA" id="ARBA00022741"/>
    </source>
</evidence>
<dbReference type="PANTHER" id="PTHR19229">
    <property type="entry name" value="ATP-BINDING CASSETTE TRANSPORTER SUBFAMILY A ABCA"/>
    <property type="match status" value="1"/>
</dbReference>
<keyword evidence="4 10" id="KW-0812">Transmembrane</keyword>
<dbReference type="SUPFAM" id="SSF52540">
    <property type="entry name" value="P-loop containing nucleoside triphosphate hydrolases"/>
    <property type="match status" value="2"/>
</dbReference>
<feature type="transmembrane region" description="Helical" evidence="10">
    <location>
        <begin position="330"/>
        <end position="350"/>
    </location>
</feature>
<reference evidence="12" key="1">
    <citation type="journal article" date="2020" name="Comp. Biochem. Physiol. Part D Genomics Proteomics">
        <title>The genome of the marine monogonont rotifer Brachionus rotundiformis and insight into species-specific detoxification components in Brachionus spp.</title>
        <authorList>
            <person name="Kang H.M."/>
            <person name="Kim M.S."/>
            <person name="Choi B.S."/>
            <person name="Kim D.H."/>
            <person name="Kim H.J."/>
            <person name="Hwang U.K."/>
            <person name="Hagiwara A."/>
            <person name="Lee J.S."/>
        </authorList>
    </citation>
    <scope>NUCLEOTIDE SEQUENCE</scope>
</reference>
<feature type="domain" description="ABC transporter" evidence="11">
    <location>
        <begin position="1311"/>
        <end position="1543"/>
    </location>
</feature>
<accession>A0A7H9SL39</accession>
<evidence type="ECO:0000256" key="3">
    <source>
        <dbReference type="ARBA" id="ARBA00022448"/>
    </source>
</evidence>
<dbReference type="EMBL" id="MT524869">
    <property type="protein sequence ID" value="QNH67924.1"/>
    <property type="molecule type" value="mRNA"/>
</dbReference>
<evidence type="ECO:0000256" key="1">
    <source>
        <dbReference type="ARBA" id="ARBA00004141"/>
    </source>
</evidence>
<proteinExistence type="evidence at transcript level"/>
<feature type="transmembrane region" description="Helical" evidence="10">
    <location>
        <begin position="1021"/>
        <end position="1043"/>
    </location>
</feature>
<comment type="subcellular location">
    <subcellularLocation>
        <location evidence="1">Membrane</location>
        <topology evidence="1">Multi-pass membrane protein</topology>
    </subcellularLocation>
</comment>
<dbReference type="InterPro" id="IPR027417">
    <property type="entry name" value="P-loop_NTPase"/>
</dbReference>
<evidence type="ECO:0000256" key="9">
    <source>
        <dbReference type="ARBA" id="ARBA00023136"/>
    </source>
</evidence>